<comment type="caution">
    <text evidence="1">The sequence shown here is derived from an EMBL/GenBank/DDBJ whole genome shotgun (WGS) entry which is preliminary data.</text>
</comment>
<sequence>MDYIWDVLVKAKNEEIDLKEISFKLASSYSPYMELSNEELNFNEISGGIEINPYYRFSEIFKDLFNPNYSEYQELREVLLDIIVHFLGQIDLQQGMDKIEYHKSFIYDEIKTGYFGARVKEGIKFFNPYEINILLRNFYKFYLSGDYIYYLKDTTKKIFEGSILYLNQEGINEILAYINDYSNEENLMKLKVIEDLFLPINFKLTTYWENHFGVIDVEETMQVGKISIY</sequence>
<gene>
    <name evidence="1" type="ORF">C7959_102113</name>
</gene>
<dbReference type="AlphaFoldDB" id="A0A4R8HFT6"/>
<dbReference type="Proteomes" id="UP000295832">
    <property type="component" value="Unassembled WGS sequence"/>
</dbReference>
<keyword evidence="2" id="KW-1185">Reference proteome</keyword>
<proteinExistence type="predicted"/>
<dbReference type="STRING" id="926561.GCA_000379025_01967"/>
<evidence type="ECO:0000313" key="1">
    <source>
        <dbReference type="EMBL" id="TDX58975.1"/>
    </source>
</evidence>
<dbReference type="EMBL" id="SOEG01000002">
    <property type="protein sequence ID" value="TDX58975.1"/>
    <property type="molecule type" value="Genomic_DNA"/>
</dbReference>
<dbReference type="RefSeq" id="WP_134114580.1">
    <property type="nucleotide sequence ID" value="NZ_SOEG01000002.1"/>
</dbReference>
<accession>A0A4R8HFT6</accession>
<name>A0A4R8HFT6_9FIRM</name>
<evidence type="ECO:0000313" key="2">
    <source>
        <dbReference type="Proteomes" id="UP000295832"/>
    </source>
</evidence>
<evidence type="ECO:0008006" key="3">
    <source>
        <dbReference type="Google" id="ProtNLM"/>
    </source>
</evidence>
<reference evidence="1 2" key="1">
    <citation type="submission" date="2019-03" db="EMBL/GenBank/DDBJ databases">
        <title>Subsurface microbial communities from deep shales in Ohio and West Virginia, USA.</title>
        <authorList>
            <person name="Wrighton K."/>
        </authorList>
    </citation>
    <scope>NUCLEOTIDE SEQUENCE [LARGE SCALE GENOMIC DNA]</scope>
    <source>
        <strain evidence="1 2">MSL 6dP</strain>
    </source>
</reference>
<protein>
    <recommendedName>
        <fullName evidence="3">Iron-dependent peroxidase</fullName>
    </recommendedName>
</protein>
<organism evidence="1 2">
    <name type="scientific">Orenia marismortui</name>
    <dbReference type="NCBI Taxonomy" id="46469"/>
    <lineage>
        <taxon>Bacteria</taxon>
        <taxon>Bacillati</taxon>
        <taxon>Bacillota</taxon>
        <taxon>Clostridia</taxon>
        <taxon>Halanaerobiales</taxon>
        <taxon>Halobacteroidaceae</taxon>
        <taxon>Orenia</taxon>
    </lineage>
</organism>